<evidence type="ECO:0000256" key="6">
    <source>
        <dbReference type="SAM" id="MobiDB-lite"/>
    </source>
</evidence>
<dbReference type="GO" id="GO:0070897">
    <property type="term" value="P:transcription preinitiation complex assembly"/>
    <property type="evidence" value="ECO:0007669"/>
    <property type="project" value="InterPro"/>
</dbReference>
<evidence type="ECO:0000256" key="4">
    <source>
        <dbReference type="ARBA" id="ARBA00023015"/>
    </source>
</evidence>
<evidence type="ECO:0000313" key="9">
    <source>
        <dbReference type="Proteomes" id="UP000248161"/>
    </source>
</evidence>
<comment type="similarity">
    <text evidence="1">Belongs to the TFIIB family.</text>
</comment>
<sequence>MKVRWRKLASSGERMNVQEKDLNKKDSTIQLRVEKMERATARQASDSERTSRKRSRSKPIRPARRPSRERGTESVAGPCKVCGANSWDTDEIRGETSCSECGYVAAENMIDPGAEWINHSDGDDRSRVGAPTTLTLSDKGLSTEIRRSDLTAGAARRHGMSGKGLREWRRRQRIDQRSKTRDSRSRNLSKAMQFIRDRGDLPSQIEQEAASLYRHSVERGLVTGRSIRGVSAACVYIAAREAKIPRRIEDIAAAFDMIKPVEEKELKRTIRLVARMLGTHHITSPDEYFEKFHSDLGLPPYVLGEVRDLWDMVKDDLSWQGKKPSGIAGVIIYKASQSSSSPRTQSEVCGVSGISEVTLRGLLKILNQLTA</sequence>
<evidence type="ECO:0000256" key="2">
    <source>
        <dbReference type="ARBA" id="ARBA00022737"/>
    </source>
</evidence>
<dbReference type="PRINTS" id="PR00685">
    <property type="entry name" value="TIFACTORIIB"/>
</dbReference>
<keyword evidence="3" id="KW-0862">Zinc</keyword>
<dbReference type="InterPro" id="IPR036915">
    <property type="entry name" value="Cyclin-like_sf"/>
</dbReference>
<dbReference type="EMBL" id="PSPG01000009">
    <property type="protein sequence ID" value="PXF21329.1"/>
    <property type="molecule type" value="Genomic_DNA"/>
</dbReference>
<feature type="region of interest" description="Disordered" evidence="6">
    <location>
        <begin position="1"/>
        <end position="78"/>
    </location>
</feature>
<feature type="domain" description="Cyclin-like" evidence="7">
    <location>
        <begin position="287"/>
        <end position="368"/>
    </location>
</feature>
<dbReference type="InterPro" id="IPR000812">
    <property type="entry name" value="TFIIB"/>
</dbReference>
<dbReference type="PANTHER" id="PTHR11618:SF13">
    <property type="entry name" value="TRANSCRIPTION INITIATION FACTOR IIB"/>
    <property type="match status" value="1"/>
</dbReference>
<feature type="compositionally biased region" description="Basic and acidic residues" evidence="6">
    <location>
        <begin position="173"/>
        <end position="185"/>
    </location>
</feature>
<accession>A0A2V3HR59</accession>
<dbReference type="Pfam" id="PF00382">
    <property type="entry name" value="TFIIB"/>
    <property type="match status" value="2"/>
</dbReference>
<dbReference type="InterPro" id="IPR013763">
    <property type="entry name" value="Cyclin-like_dom"/>
</dbReference>
<feature type="compositionally biased region" description="Basic residues" evidence="6">
    <location>
        <begin position="51"/>
        <end position="65"/>
    </location>
</feature>
<keyword evidence="3" id="KW-0479">Metal-binding</keyword>
<evidence type="ECO:0000256" key="3">
    <source>
        <dbReference type="ARBA" id="ARBA00022771"/>
    </source>
</evidence>
<feature type="domain" description="Cyclin-like" evidence="7">
    <location>
        <begin position="193"/>
        <end position="275"/>
    </location>
</feature>
<dbReference type="InterPro" id="IPR013150">
    <property type="entry name" value="TFIIB_cyclin"/>
</dbReference>
<gene>
    <name evidence="8" type="ORF">CXX69_04820</name>
</gene>
<dbReference type="GO" id="GO:0008270">
    <property type="term" value="F:zinc ion binding"/>
    <property type="evidence" value="ECO:0007669"/>
    <property type="project" value="UniProtKB-KW"/>
</dbReference>
<evidence type="ECO:0000259" key="7">
    <source>
        <dbReference type="SMART" id="SM00385"/>
    </source>
</evidence>
<dbReference type="GO" id="GO:0097550">
    <property type="term" value="C:transcription preinitiation complex"/>
    <property type="evidence" value="ECO:0007669"/>
    <property type="project" value="TreeGrafter"/>
</dbReference>
<dbReference type="Gene3D" id="1.10.472.10">
    <property type="entry name" value="Cyclin-like"/>
    <property type="match status" value="1"/>
</dbReference>
<feature type="compositionally biased region" description="Basic and acidic residues" evidence="6">
    <location>
        <begin position="16"/>
        <end position="50"/>
    </location>
</feature>
<comment type="caution">
    <text evidence="8">The sequence shown here is derived from an EMBL/GenBank/DDBJ whole genome shotgun (WGS) entry which is preliminary data.</text>
</comment>
<evidence type="ECO:0000256" key="5">
    <source>
        <dbReference type="ARBA" id="ARBA00023163"/>
    </source>
</evidence>
<dbReference type="InterPro" id="IPR013137">
    <property type="entry name" value="Znf_TFIIB"/>
</dbReference>
<dbReference type="SMART" id="SM00385">
    <property type="entry name" value="CYCLIN"/>
    <property type="match status" value="2"/>
</dbReference>
<evidence type="ECO:0000313" key="8">
    <source>
        <dbReference type="EMBL" id="PXF21329.1"/>
    </source>
</evidence>
<dbReference type="SUPFAM" id="SSF57783">
    <property type="entry name" value="Zinc beta-ribbon"/>
    <property type="match status" value="1"/>
</dbReference>
<protein>
    <recommendedName>
        <fullName evidence="7">Cyclin-like domain-containing protein</fullName>
    </recommendedName>
</protein>
<keyword evidence="5" id="KW-0804">Transcription</keyword>
<keyword evidence="2" id="KW-0677">Repeat</keyword>
<feature type="region of interest" description="Disordered" evidence="6">
    <location>
        <begin position="151"/>
        <end position="189"/>
    </location>
</feature>
<dbReference type="Gene3D" id="1.10.472.170">
    <property type="match status" value="1"/>
</dbReference>
<dbReference type="Proteomes" id="UP000248161">
    <property type="component" value="Unassembled WGS sequence"/>
</dbReference>
<name>A0A2V3HR59_9ARCH</name>
<dbReference type="Pfam" id="PF08271">
    <property type="entry name" value="Zn_Ribbon_TF"/>
    <property type="match status" value="1"/>
</dbReference>
<keyword evidence="4" id="KW-0805">Transcription regulation</keyword>
<evidence type="ECO:0000256" key="1">
    <source>
        <dbReference type="ARBA" id="ARBA00010857"/>
    </source>
</evidence>
<reference evidence="8 9" key="1">
    <citation type="journal article" date="2015" name="Nat. Commun.">
        <title>Genomic and transcriptomic evidence for scavenging of diverse organic compounds by widespread deep-sea archaea.</title>
        <authorList>
            <person name="Li M."/>
            <person name="Baker B.J."/>
            <person name="Anantharaman K."/>
            <person name="Jain S."/>
            <person name="Breier J.A."/>
            <person name="Dick G.J."/>
        </authorList>
    </citation>
    <scope>NUCLEOTIDE SEQUENCE [LARGE SCALE GENOMIC DNA]</scope>
    <source>
        <strain evidence="8">Cayman_51_deep</strain>
    </source>
</reference>
<dbReference type="GO" id="GO:0017025">
    <property type="term" value="F:TBP-class protein binding"/>
    <property type="evidence" value="ECO:0007669"/>
    <property type="project" value="InterPro"/>
</dbReference>
<dbReference type="AlphaFoldDB" id="A0A2V3HR59"/>
<proteinExistence type="inferred from homology"/>
<keyword evidence="3" id="KW-0863">Zinc-finger</keyword>
<organism evidence="8 9">
    <name type="scientific">Candidatus Thalassarchaeum betae</name>
    <dbReference type="NCBI Taxonomy" id="2599289"/>
    <lineage>
        <taxon>Archaea</taxon>
        <taxon>Methanobacteriati</taxon>
        <taxon>Thermoplasmatota</taxon>
        <taxon>Candidatus Poseidoniia</taxon>
        <taxon>Candidatus Poseidoniales</taxon>
        <taxon>Candidatus Thalassarchaeaceae</taxon>
        <taxon>Candidatus Thalassarchaeum</taxon>
    </lineage>
</organism>
<dbReference type="SUPFAM" id="SSF47954">
    <property type="entry name" value="Cyclin-like"/>
    <property type="match status" value="2"/>
</dbReference>
<dbReference type="PANTHER" id="PTHR11618">
    <property type="entry name" value="TRANSCRIPTION INITIATION FACTOR IIB-RELATED"/>
    <property type="match status" value="1"/>
</dbReference>